<dbReference type="InterPro" id="IPR016181">
    <property type="entry name" value="Acyl_CoA_acyltransferase"/>
</dbReference>
<dbReference type="GO" id="GO:0008999">
    <property type="term" value="F:protein-N-terminal-alanine acetyltransferase activity"/>
    <property type="evidence" value="ECO:0007669"/>
    <property type="project" value="TreeGrafter"/>
</dbReference>
<dbReference type="AlphaFoldDB" id="A0A1L8QSD0"/>
<organism evidence="2 3">
    <name type="scientific">Enterococcus aquimarinus</name>
    <dbReference type="NCBI Taxonomy" id="328396"/>
    <lineage>
        <taxon>Bacteria</taxon>
        <taxon>Bacillati</taxon>
        <taxon>Bacillota</taxon>
        <taxon>Bacilli</taxon>
        <taxon>Lactobacillales</taxon>
        <taxon>Enterococcaceae</taxon>
        <taxon>Enterococcus</taxon>
    </lineage>
</organism>
<sequence>MKKESLRMSYYFTLPVNENIALAYCDLSMAQEIYECVISDKEHIGVFLDFAHRTTDISVQEEYIKMKLHNNAEGTDKMFCLIFEESIIGCIDLHKINQKNQSAEIGYWIHSDYTNRGFITAVVKKICAYSFYGLHLNKLSIFADVANVASNKVALKCGFEFVGTDKAEVLLRDELRDMNKYSLLKKDFQLE</sequence>
<dbReference type="PROSITE" id="PS51186">
    <property type="entry name" value="GNAT"/>
    <property type="match status" value="1"/>
</dbReference>
<gene>
    <name evidence="2" type="ORF">RU93_GL002202</name>
</gene>
<dbReference type="Proteomes" id="UP000182149">
    <property type="component" value="Unassembled WGS sequence"/>
</dbReference>
<accession>A0A1L8QSD0</accession>
<dbReference type="STRING" id="328396.RU93_GL002202"/>
<proteinExistence type="predicted"/>
<dbReference type="InterPro" id="IPR051908">
    <property type="entry name" value="Ribosomal_N-acetyltransferase"/>
</dbReference>
<protein>
    <recommendedName>
        <fullName evidence="1">N-acetyltransferase domain-containing protein</fullName>
    </recommendedName>
</protein>
<dbReference type="EMBL" id="JXKD01000008">
    <property type="protein sequence ID" value="OJG10423.1"/>
    <property type="molecule type" value="Genomic_DNA"/>
</dbReference>
<dbReference type="GO" id="GO:0005737">
    <property type="term" value="C:cytoplasm"/>
    <property type="evidence" value="ECO:0007669"/>
    <property type="project" value="TreeGrafter"/>
</dbReference>
<comment type="caution">
    <text evidence="2">The sequence shown here is derived from an EMBL/GenBank/DDBJ whole genome shotgun (WGS) entry which is preliminary data.</text>
</comment>
<evidence type="ECO:0000313" key="3">
    <source>
        <dbReference type="Proteomes" id="UP000182149"/>
    </source>
</evidence>
<reference evidence="2 3" key="1">
    <citation type="submission" date="2014-12" db="EMBL/GenBank/DDBJ databases">
        <title>Draft genome sequences of 29 type strains of Enterococci.</title>
        <authorList>
            <person name="Zhong Z."/>
            <person name="Sun Z."/>
            <person name="Liu W."/>
            <person name="Zhang W."/>
            <person name="Zhang H."/>
        </authorList>
    </citation>
    <scope>NUCLEOTIDE SEQUENCE [LARGE SCALE GENOMIC DNA]</scope>
    <source>
        <strain evidence="2 3">DSM 17690</strain>
    </source>
</reference>
<dbReference type="SUPFAM" id="SSF55729">
    <property type="entry name" value="Acyl-CoA N-acyltransferases (Nat)"/>
    <property type="match status" value="1"/>
</dbReference>
<name>A0A1L8QSD0_9ENTE</name>
<dbReference type="Pfam" id="PF13302">
    <property type="entry name" value="Acetyltransf_3"/>
    <property type="match status" value="1"/>
</dbReference>
<keyword evidence="3" id="KW-1185">Reference proteome</keyword>
<dbReference type="GO" id="GO:1990189">
    <property type="term" value="F:protein N-terminal-serine acetyltransferase activity"/>
    <property type="evidence" value="ECO:0007669"/>
    <property type="project" value="TreeGrafter"/>
</dbReference>
<evidence type="ECO:0000259" key="1">
    <source>
        <dbReference type="PROSITE" id="PS51186"/>
    </source>
</evidence>
<evidence type="ECO:0000313" key="2">
    <source>
        <dbReference type="EMBL" id="OJG10423.1"/>
    </source>
</evidence>
<dbReference type="PANTHER" id="PTHR43441:SF11">
    <property type="entry name" value="RIBOSOMAL-PROTEIN-SERINE ACETYLTRANSFERASE"/>
    <property type="match status" value="1"/>
</dbReference>
<dbReference type="InterPro" id="IPR000182">
    <property type="entry name" value="GNAT_dom"/>
</dbReference>
<dbReference type="PANTHER" id="PTHR43441">
    <property type="entry name" value="RIBOSOMAL-PROTEIN-SERINE ACETYLTRANSFERASE"/>
    <property type="match status" value="1"/>
</dbReference>
<dbReference type="Gene3D" id="3.40.630.30">
    <property type="match status" value="1"/>
</dbReference>
<feature type="domain" description="N-acetyltransferase" evidence="1">
    <location>
        <begin position="31"/>
        <end position="189"/>
    </location>
</feature>